<reference evidence="3 4" key="1">
    <citation type="submission" date="2019-10" db="EMBL/GenBank/DDBJ databases">
        <authorList>
            <person name="Palmer J.M."/>
        </authorList>
    </citation>
    <scope>NUCLEOTIDE SEQUENCE [LARGE SCALE GENOMIC DNA]</scope>
    <source>
        <strain evidence="3 4">TWF694</strain>
    </source>
</reference>
<feature type="compositionally biased region" description="Acidic residues" evidence="1">
    <location>
        <begin position="361"/>
        <end position="372"/>
    </location>
</feature>
<feature type="signal peptide" evidence="2">
    <location>
        <begin position="1"/>
        <end position="24"/>
    </location>
</feature>
<feature type="compositionally biased region" description="Basic and acidic residues" evidence="1">
    <location>
        <begin position="351"/>
        <end position="360"/>
    </location>
</feature>
<gene>
    <name evidence="3" type="ORF">TWF694_004370</name>
</gene>
<evidence type="ECO:0000256" key="1">
    <source>
        <dbReference type="SAM" id="MobiDB-lite"/>
    </source>
</evidence>
<sequence>MYFGTSRFWKTATVFFLRSHGVFATVKLVPKSIVSGYMNEYMSEIQEMGPILQKILDAQTGSYRVGYSSQVEEEFVEFLRDFDVMDAEYQARDVFETVPELTYIQQSDLLSDILKRIKSGIRDGTLILTAPVPTAYPSNSTVQKEALRDVENLLWVNREARTAKWDIEINENFASDDVYERDLDAFEVRNFLQVLATFGEAIMGGWIFPEDPVNVFTYIFNIKQDEPGKSSPLKINVDGPREYIEGLEILRHTINKYKTVFQRALQGALRRLPPDNQLVVEAVDQASSILDFFTFYSHSMGVLSAKLQRIAEGISDFDAEPGSQSSLQESEHDEDESYSEDRSELGASRSDNSEDEHSLVEIEDSTEDSEVS</sequence>
<name>A0AAV9WYS7_9PEZI</name>
<evidence type="ECO:0000313" key="4">
    <source>
        <dbReference type="Proteomes" id="UP001365542"/>
    </source>
</evidence>
<keyword evidence="4" id="KW-1185">Reference proteome</keyword>
<evidence type="ECO:0000256" key="2">
    <source>
        <dbReference type="SAM" id="SignalP"/>
    </source>
</evidence>
<feature type="region of interest" description="Disordered" evidence="1">
    <location>
        <begin position="317"/>
        <end position="372"/>
    </location>
</feature>
<feature type="chain" id="PRO_5043317492" evidence="2">
    <location>
        <begin position="25"/>
        <end position="372"/>
    </location>
</feature>
<dbReference type="AlphaFoldDB" id="A0AAV9WYS7"/>
<evidence type="ECO:0000313" key="3">
    <source>
        <dbReference type="EMBL" id="KAK6529158.1"/>
    </source>
</evidence>
<keyword evidence="2" id="KW-0732">Signal</keyword>
<comment type="caution">
    <text evidence="3">The sequence shown here is derived from an EMBL/GenBank/DDBJ whole genome shotgun (WGS) entry which is preliminary data.</text>
</comment>
<proteinExistence type="predicted"/>
<organism evidence="3 4">
    <name type="scientific">Orbilia ellipsospora</name>
    <dbReference type="NCBI Taxonomy" id="2528407"/>
    <lineage>
        <taxon>Eukaryota</taxon>
        <taxon>Fungi</taxon>
        <taxon>Dikarya</taxon>
        <taxon>Ascomycota</taxon>
        <taxon>Pezizomycotina</taxon>
        <taxon>Orbiliomycetes</taxon>
        <taxon>Orbiliales</taxon>
        <taxon>Orbiliaceae</taxon>
        <taxon>Orbilia</taxon>
    </lineage>
</organism>
<dbReference type="EMBL" id="JAVHJO010000014">
    <property type="protein sequence ID" value="KAK6529158.1"/>
    <property type="molecule type" value="Genomic_DNA"/>
</dbReference>
<accession>A0AAV9WYS7</accession>
<protein>
    <submittedName>
        <fullName evidence="3">Uncharacterized protein</fullName>
    </submittedName>
</protein>
<dbReference type="Proteomes" id="UP001365542">
    <property type="component" value="Unassembled WGS sequence"/>
</dbReference>